<dbReference type="InterPro" id="IPR011621">
    <property type="entry name" value="Metal-dep_PHydrolase_7TM_intra"/>
</dbReference>
<dbReference type="SMART" id="SM00471">
    <property type="entry name" value="HDc"/>
    <property type="match status" value="1"/>
</dbReference>
<feature type="transmembrane region" description="Helical" evidence="1">
    <location>
        <begin position="326"/>
        <end position="344"/>
    </location>
</feature>
<dbReference type="InterPro" id="IPR052722">
    <property type="entry name" value="PgpH_phosphodiesterase"/>
</dbReference>
<comment type="caution">
    <text evidence="3">The sequence shown here is derived from an EMBL/GenBank/DDBJ whole genome shotgun (WGS) entry which is preliminary data.</text>
</comment>
<protein>
    <submittedName>
        <fullName evidence="3">HD family phosphohydrolase</fullName>
    </submittedName>
</protein>
<dbReference type="RefSeq" id="WP_027951405.1">
    <property type="nucleotide sequence ID" value="NZ_JADU01000001.1"/>
</dbReference>
<keyword evidence="1" id="KW-1133">Transmembrane helix</keyword>
<dbReference type="CDD" id="cd00077">
    <property type="entry name" value="HDc"/>
    <property type="match status" value="1"/>
</dbReference>
<evidence type="ECO:0000313" key="4">
    <source>
        <dbReference type="EMBL" id="MFB9898786.1"/>
    </source>
</evidence>
<gene>
    <name evidence="3" type="ORF">ACFFK8_09410</name>
    <name evidence="4" type="ORF">ACFFK8_13635</name>
</gene>
<feature type="transmembrane region" description="Helical" evidence="1">
    <location>
        <begin position="301"/>
        <end position="319"/>
    </location>
</feature>
<dbReference type="Pfam" id="PF07698">
    <property type="entry name" value="7TM-7TMR_HD"/>
    <property type="match status" value="1"/>
</dbReference>
<evidence type="ECO:0000259" key="2">
    <source>
        <dbReference type="PROSITE" id="PS51831"/>
    </source>
</evidence>
<feature type="transmembrane region" description="Helical" evidence="1">
    <location>
        <begin position="364"/>
        <end position="385"/>
    </location>
</feature>
<feature type="domain" description="HD" evidence="2">
    <location>
        <begin position="481"/>
        <end position="625"/>
    </location>
</feature>
<name>A0ABV5ZKX0_9BACT</name>
<dbReference type="Proteomes" id="UP001589688">
    <property type="component" value="Unassembled WGS sequence"/>
</dbReference>
<feature type="transmembrane region" description="Helical" evidence="1">
    <location>
        <begin position="397"/>
        <end position="415"/>
    </location>
</feature>
<dbReference type="InterPro" id="IPR006675">
    <property type="entry name" value="HDIG_dom"/>
</dbReference>
<dbReference type="InterPro" id="IPR003607">
    <property type="entry name" value="HD/PDEase_dom"/>
</dbReference>
<accession>A0ABV5ZKX0</accession>
<evidence type="ECO:0000256" key="1">
    <source>
        <dbReference type="SAM" id="Phobius"/>
    </source>
</evidence>
<keyword evidence="5" id="KW-1185">Reference proteome</keyword>
<dbReference type="PANTHER" id="PTHR36442:SF1">
    <property type="entry name" value="CYCLIC-DI-AMP PHOSPHODIESTERASE PGPH"/>
    <property type="match status" value="1"/>
</dbReference>
<evidence type="ECO:0000313" key="5">
    <source>
        <dbReference type="Proteomes" id="UP001589688"/>
    </source>
</evidence>
<keyword evidence="1" id="KW-0812">Transmembrane</keyword>
<dbReference type="EMBL" id="JBHLZF010000002">
    <property type="protein sequence ID" value="MFB9898004.1"/>
    <property type="molecule type" value="Genomic_DNA"/>
</dbReference>
<keyword evidence="1" id="KW-0472">Membrane</keyword>
<dbReference type="Gene3D" id="1.10.3210.10">
    <property type="entry name" value="Hypothetical protein af1432"/>
    <property type="match status" value="1"/>
</dbReference>
<dbReference type="InterPro" id="IPR011624">
    <property type="entry name" value="Metal-dep_PHydrolase_7TM_extra"/>
</dbReference>
<dbReference type="Pfam" id="PF01966">
    <property type="entry name" value="HD"/>
    <property type="match status" value="1"/>
</dbReference>
<evidence type="ECO:0000313" key="3">
    <source>
        <dbReference type="EMBL" id="MFB9898004.1"/>
    </source>
</evidence>
<organism evidence="3 5">
    <name type="scientific">Hallella seregens ATCC 51272</name>
    <dbReference type="NCBI Taxonomy" id="1336250"/>
    <lineage>
        <taxon>Bacteria</taxon>
        <taxon>Pseudomonadati</taxon>
        <taxon>Bacteroidota</taxon>
        <taxon>Bacteroidia</taxon>
        <taxon>Bacteroidales</taxon>
        <taxon>Prevotellaceae</taxon>
        <taxon>Hallella</taxon>
    </lineage>
</organism>
<dbReference type="NCBIfam" id="TIGR00277">
    <property type="entry name" value="HDIG"/>
    <property type="match status" value="1"/>
</dbReference>
<dbReference type="InterPro" id="IPR006674">
    <property type="entry name" value="HD_domain"/>
</dbReference>
<proteinExistence type="predicted"/>
<feature type="transmembrane region" description="Helical" evidence="1">
    <location>
        <begin position="18"/>
        <end position="36"/>
    </location>
</feature>
<feature type="transmembrane region" description="Helical" evidence="1">
    <location>
        <begin position="427"/>
        <end position="448"/>
    </location>
</feature>
<dbReference type="PROSITE" id="PS51831">
    <property type="entry name" value="HD"/>
    <property type="match status" value="1"/>
</dbReference>
<dbReference type="EMBL" id="JBHLZF010000003">
    <property type="protein sequence ID" value="MFB9898786.1"/>
    <property type="molecule type" value="Genomic_DNA"/>
</dbReference>
<dbReference type="Pfam" id="PF07697">
    <property type="entry name" value="7TMR-HDED"/>
    <property type="match status" value="1"/>
</dbReference>
<dbReference type="PANTHER" id="PTHR36442">
    <property type="entry name" value="CYCLIC-DI-AMP PHOSPHODIESTERASE PGPH"/>
    <property type="match status" value="1"/>
</dbReference>
<sequence length="691" mass="79087">MRFIEQFSHSREHYWRNFFTRGTLVLVTTLLIVWFLPRSEGRQFTYEVGEPWHYNTIIAKYDFPIYKTEEALAKEKDSLLRQFQPYYNYDNQVETNEINKFRHDFADGIPNVPAGLAAIIIDRLHRLYQAGIMETPNYNSIIRNDTTSLVRVIFGKNAESIQINCIYSTMSAYEQLLSDPDLASERTALQRINLNNYIEPNLIYDKPISETAKNDLLSGISPASGMVMSGQKIIGMGEMVTDYNYRVLNSFEKEMQRRSASQAQLTNNFIGNTIYVLLFVLLFTIYLALFRKDYFDKPRSITMVYTLITVFPILVSLMMQHSYFNFSVYILPFAFVPVFVRVFLDSRTSFITHMTTVLISAAAVRFQFEFIVMQTVAGLVAIYSLREMSSRAQVFRTALMVFLAMSLTYFTLKLMQSVEEFTLDTSMYYHFLINGVLLLLAYPLMFLIEKAFGFVSAITLIELSNTNKGLLRNLSEVAPGTFQHSITVGNLASEIANKIGANSTLVRTGALYHDIGKMVNPAFFTENQQGGVNPHDNLTDKESARIIISHVANGVKLAEEANLPVIIRDFILTHHGHGLAKYFYIKYQNEHPDEIVDKELFTYPGPNPYTREQAILMMADTCEAASHSLKEYTEENISSLVNKLIDQQVADGNFKECKITFYDIAVAKQVLIDRLKAIYHTRIQYPASRKA</sequence>
<reference evidence="3 5" key="1">
    <citation type="submission" date="2024-09" db="EMBL/GenBank/DDBJ databases">
        <authorList>
            <person name="Sun Q."/>
            <person name="Mori K."/>
        </authorList>
    </citation>
    <scope>NUCLEOTIDE SEQUENCE [LARGE SCALE GENOMIC DNA]</scope>
    <source>
        <strain evidence="3 5">ATCC 51272</strain>
    </source>
</reference>
<dbReference type="SUPFAM" id="SSF109604">
    <property type="entry name" value="HD-domain/PDEase-like"/>
    <property type="match status" value="1"/>
</dbReference>
<feature type="transmembrane region" description="Helical" evidence="1">
    <location>
        <begin position="265"/>
        <end position="289"/>
    </location>
</feature>